<proteinExistence type="predicted"/>
<protein>
    <submittedName>
        <fullName evidence="1">Uncharacterized protein</fullName>
    </submittedName>
</protein>
<feature type="non-terminal residue" evidence="1">
    <location>
        <position position="91"/>
    </location>
</feature>
<reference evidence="1" key="1">
    <citation type="journal article" date="2014" name="Front. Microbiol.">
        <title>High frequency of phylogenetically diverse reductive dehalogenase-homologous genes in deep subseafloor sedimentary metagenomes.</title>
        <authorList>
            <person name="Kawai M."/>
            <person name="Futagami T."/>
            <person name="Toyoda A."/>
            <person name="Takaki Y."/>
            <person name="Nishi S."/>
            <person name="Hori S."/>
            <person name="Arai W."/>
            <person name="Tsubouchi T."/>
            <person name="Morono Y."/>
            <person name="Uchiyama I."/>
            <person name="Ito T."/>
            <person name="Fujiyama A."/>
            <person name="Inagaki F."/>
            <person name="Takami H."/>
        </authorList>
    </citation>
    <scope>NUCLEOTIDE SEQUENCE</scope>
    <source>
        <strain evidence="1">Expedition CK06-06</strain>
    </source>
</reference>
<dbReference type="EMBL" id="BARW01010554">
    <property type="protein sequence ID" value="GAI77714.1"/>
    <property type="molecule type" value="Genomic_DNA"/>
</dbReference>
<comment type="caution">
    <text evidence="1">The sequence shown here is derived from an EMBL/GenBank/DDBJ whole genome shotgun (WGS) entry which is preliminary data.</text>
</comment>
<organism evidence="1">
    <name type="scientific">marine sediment metagenome</name>
    <dbReference type="NCBI Taxonomy" id="412755"/>
    <lineage>
        <taxon>unclassified sequences</taxon>
        <taxon>metagenomes</taxon>
        <taxon>ecological metagenomes</taxon>
    </lineage>
</organism>
<accession>X1TCE6</accession>
<dbReference type="AlphaFoldDB" id="X1TCE6"/>
<sequence length="91" mass="10396">MRDNEQKNKDYGSDNNQNYQQITGTCHKLASYNWLKDIPEGARNKNIIEVRFKNTRKDFFRNVNELRLETGDIVAVEASPGHDIGIVALTG</sequence>
<name>X1TCE6_9ZZZZ</name>
<gene>
    <name evidence="1" type="ORF">S12H4_20736</name>
</gene>
<evidence type="ECO:0000313" key="1">
    <source>
        <dbReference type="EMBL" id="GAI77714.1"/>
    </source>
</evidence>